<dbReference type="GO" id="GO:0005789">
    <property type="term" value="C:endoplasmic reticulum membrane"/>
    <property type="evidence" value="ECO:0007669"/>
    <property type="project" value="UniProtKB-SubCell"/>
</dbReference>
<evidence type="ECO:0000256" key="8">
    <source>
        <dbReference type="ARBA" id="ARBA00023136"/>
    </source>
</evidence>
<comment type="subunit">
    <text evidence="3">Constitutively interacts with CASP4; required for the localization of procaspase 4 to the ER.</text>
</comment>
<dbReference type="Proteomes" id="UP000708208">
    <property type="component" value="Unassembled WGS sequence"/>
</dbReference>
<gene>
    <name evidence="13" type="ORF">AFUS01_LOCUS43907</name>
</gene>
<evidence type="ECO:0000256" key="1">
    <source>
        <dbReference type="ARBA" id="ARBA00004477"/>
    </source>
</evidence>
<comment type="caution">
    <text evidence="13">The sequence shown here is derived from an EMBL/GenBank/DDBJ whole genome shotgun (WGS) entry which is preliminary data.</text>
</comment>
<accession>A0A8J2LLL6</accession>
<dbReference type="OrthoDB" id="10022292at2759"/>
<keyword evidence="5" id="KW-0053">Apoptosis</keyword>
<name>A0A8J2LLL6_9HEXA</name>
<keyword evidence="4 12" id="KW-0812">Transmembrane</keyword>
<feature type="region of interest" description="Disordered" evidence="11">
    <location>
        <begin position="1"/>
        <end position="47"/>
    </location>
</feature>
<feature type="compositionally biased region" description="Polar residues" evidence="11">
    <location>
        <begin position="15"/>
        <end position="26"/>
    </location>
</feature>
<sequence length="490" mass="55506">MDYRVKPQDAFQIPDPSNNSEATNPGSVVKPKKKLTDNKPQTGLNKKGNDLEAALEKVSTGELSSFFEELRCAGSSEDIYLSWIKYVADALNSRIAKVPTPDVTQYPNDLEYPVLPRPLQETPQFLTFCNEVILIQKLCRVNGVIWKSEGSWYGLFVGFRASLLPISIHSKNNEFEEFFEASFDPKKRKDFEKFYPRIKELTLKSLNGRGSKLFTNFLLRVGEKDFNSGSAYGHETLEILHGCLENDQSVIAYWSSLVAEFPRESAALLNYLSNNVANVHCARLLESQFIQSDEFAVAAVKNPELLEAVKKLQVGVKRVEASRKRYSWKMATCVLLLAIIGLLWLDVAENGKGSFAKSNVGKFLETYGLLDEALYVGEQTSKIAKLGYGYAAPIFRNIYEGLRPLLQTIDKQLQIYIPEFIEFLRTLSEQITTYVKYLTEKVFVGSLSPENLRKLTKEVLSFVWTNLFALTNRLFDLVSLLIQIVQGYLL</sequence>
<dbReference type="GO" id="GO:0006915">
    <property type="term" value="P:apoptotic process"/>
    <property type="evidence" value="ECO:0007669"/>
    <property type="project" value="UniProtKB-KW"/>
</dbReference>
<keyword evidence="6" id="KW-0256">Endoplasmic reticulum</keyword>
<evidence type="ECO:0000256" key="5">
    <source>
        <dbReference type="ARBA" id="ARBA00022703"/>
    </source>
</evidence>
<keyword evidence="8 12" id="KW-0472">Membrane</keyword>
<comment type="function">
    <text evidence="10">Critical mediator, in cooperation with CASP4, of endoplasmic reticulum-stress induced apoptosis. Required or the activation of CASP4 following endoplasmic reticulum stress.</text>
</comment>
<dbReference type="EMBL" id="CAJVCH010570224">
    <property type="protein sequence ID" value="CAG7834394.1"/>
    <property type="molecule type" value="Genomic_DNA"/>
</dbReference>
<evidence type="ECO:0000313" key="13">
    <source>
        <dbReference type="EMBL" id="CAG7834394.1"/>
    </source>
</evidence>
<dbReference type="PANTHER" id="PTHR13448">
    <property type="entry name" value="TRANSMEMBRANE PROTEIN 214"/>
    <property type="match status" value="1"/>
</dbReference>
<dbReference type="GO" id="GO:0005794">
    <property type="term" value="C:Golgi apparatus"/>
    <property type="evidence" value="ECO:0007669"/>
    <property type="project" value="TreeGrafter"/>
</dbReference>
<evidence type="ECO:0000256" key="2">
    <source>
        <dbReference type="ARBA" id="ARBA00007984"/>
    </source>
</evidence>
<evidence type="ECO:0000256" key="4">
    <source>
        <dbReference type="ARBA" id="ARBA00022692"/>
    </source>
</evidence>
<evidence type="ECO:0000256" key="12">
    <source>
        <dbReference type="SAM" id="Phobius"/>
    </source>
</evidence>
<dbReference type="InterPro" id="IPR019308">
    <property type="entry name" value="TMEM214"/>
</dbReference>
<reference evidence="13" key="1">
    <citation type="submission" date="2021-06" db="EMBL/GenBank/DDBJ databases">
        <authorList>
            <person name="Hodson N. C."/>
            <person name="Mongue J. A."/>
            <person name="Jaron S. K."/>
        </authorList>
    </citation>
    <scope>NUCLEOTIDE SEQUENCE</scope>
</reference>
<comment type="similarity">
    <text evidence="2">Belongs to the TMEM214 family.</text>
</comment>
<evidence type="ECO:0000313" key="14">
    <source>
        <dbReference type="Proteomes" id="UP000708208"/>
    </source>
</evidence>
<organism evidence="13 14">
    <name type="scientific">Allacma fusca</name>
    <dbReference type="NCBI Taxonomy" id="39272"/>
    <lineage>
        <taxon>Eukaryota</taxon>
        <taxon>Metazoa</taxon>
        <taxon>Ecdysozoa</taxon>
        <taxon>Arthropoda</taxon>
        <taxon>Hexapoda</taxon>
        <taxon>Collembola</taxon>
        <taxon>Symphypleona</taxon>
        <taxon>Sminthuridae</taxon>
        <taxon>Allacma</taxon>
    </lineage>
</organism>
<evidence type="ECO:0000256" key="10">
    <source>
        <dbReference type="ARBA" id="ARBA00024938"/>
    </source>
</evidence>
<protein>
    <submittedName>
        <fullName evidence="13">Uncharacterized protein</fullName>
    </submittedName>
</protein>
<evidence type="ECO:0000256" key="9">
    <source>
        <dbReference type="ARBA" id="ARBA00023180"/>
    </source>
</evidence>
<comment type="subcellular location">
    <subcellularLocation>
        <location evidence="1">Endoplasmic reticulum membrane</location>
        <topology evidence="1">Multi-pass membrane protein</topology>
    </subcellularLocation>
</comment>
<keyword evidence="9" id="KW-0325">Glycoprotein</keyword>
<proteinExistence type="inferred from homology"/>
<keyword evidence="7 12" id="KW-1133">Transmembrane helix</keyword>
<feature type="transmembrane region" description="Helical" evidence="12">
    <location>
        <begin position="326"/>
        <end position="345"/>
    </location>
</feature>
<dbReference type="AlphaFoldDB" id="A0A8J2LLL6"/>
<dbReference type="Pfam" id="PF10151">
    <property type="entry name" value="TMEM214"/>
    <property type="match status" value="1"/>
</dbReference>
<evidence type="ECO:0000256" key="7">
    <source>
        <dbReference type="ARBA" id="ARBA00022989"/>
    </source>
</evidence>
<evidence type="ECO:0000256" key="6">
    <source>
        <dbReference type="ARBA" id="ARBA00022824"/>
    </source>
</evidence>
<evidence type="ECO:0000256" key="11">
    <source>
        <dbReference type="SAM" id="MobiDB-lite"/>
    </source>
</evidence>
<keyword evidence="14" id="KW-1185">Reference proteome</keyword>
<evidence type="ECO:0000256" key="3">
    <source>
        <dbReference type="ARBA" id="ARBA00011720"/>
    </source>
</evidence>
<dbReference type="PANTHER" id="PTHR13448:SF0">
    <property type="entry name" value="TRANSMEMBRANE PROTEIN 214"/>
    <property type="match status" value="1"/>
</dbReference>